<dbReference type="Gramene" id="OGLUM05G17540.1">
    <property type="protein sequence ID" value="OGLUM05G17540.1"/>
    <property type="gene ID" value="OGLUM05G17540"/>
</dbReference>
<reference evidence="3" key="1">
    <citation type="submission" date="2015-04" db="UniProtKB">
        <authorList>
            <consortium name="EnsemblPlants"/>
        </authorList>
    </citation>
    <scope>IDENTIFICATION</scope>
</reference>
<evidence type="ECO:0000313" key="3">
    <source>
        <dbReference type="EnsemblPlants" id="OGLUM05G17540.1"/>
    </source>
</evidence>
<keyword evidence="2" id="KW-0732">Signal</keyword>
<accession>A0A0D9ZZ75</accession>
<organism evidence="3">
    <name type="scientific">Oryza glumipatula</name>
    <dbReference type="NCBI Taxonomy" id="40148"/>
    <lineage>
        <taxon>Eukaryota</taxon>
        <taxon>Viridiplantae</taxon>
        <taxon>Streptophyta</taxon>
        <taxon>Embryophyta</taxon>
        <taxon>Tracheophyta</taxon>
        <taxon>Spermatophyta</taxon>
        <taxon>Magnoliopsida</taxon>
        <taxon>Liliopsida</taxon>
        <taxon>Poales</taxon>
        <taxon>Poaceae</taxon>
        <taxon>BOP clade</taxon>
        <taxon>Oryzoideae</taxon>
        <taxon>Oryzeae</taxon>
        <taxon>Oryzinae</taxon>
        <taxon>Oryza</taxon>
    </lineage>
</organism>
<feature type="region of interest" description="Disordered" evidence="1">
    <location>
        <begin position="112"/>
        <end position="189"/>
    </location>
</feature>
<sequence length="189" mass="21109">MVVTISFPLLLLLNMTGVLFTPRTPPLAPSALASAEDGEDVDFFFFPFLTLYKSVHVLLFIDTDTVPTSMDLATDIASGLVVLLCLPNLANLMVGKHSSDWWWWSTMQARSSRSQQPRRPPTSGGKRPVPPKTRDLEAGHPSPYRQPDAGHHTRPAFMRMRKRGEMGEEERVGANMRGPLRLSQQPKSQ</sequence>
<reference evidence="3" key="2">
    <citation type="submission" date="2018-05" db="EMBL/GenBank/DDBJ databases">
        <title>OgluRS3 (Oryza glumaepatula Reference Sequence Version 3).</title>
        <authorList>
            <person name="Zhang J."/>
            <person name="Kudrna D."/>
            <person name="Lee S."/>
            <person name="Talag J."/>
            <person name="Welchert J."/>
            <person name="Wing R.A."/>
        </authorList>
    </citation>
    <scope>NUCLEOTIDE SEQUENCE [LARGE SCALE GENOMIC DNA]</scope>
</reference>
<dbReference type="EnsemblPlants" id="OGLUM05G17540.1">
    <property type="protein sequence ID" value="OGLUM05G17540.1"/>
    <property type="gene ID" value="OGLUM05G17540"/>
</dbReference>
<keyword evidence="4" id="KW-1185">Reference proteome</keyword>
<dbReference type="HOGENOM" id="CLU_1484186_0_0_1"/>
<protein>
    <submittedName>
        <fullName evidence="3">Uncharacterized protein</fullName>
    </submittedName>
</protein>
<evidence type="ECO:0000256" key="2">
    <source>
        <dbReference type="SAM" id="SignalP"/>
    </source>
</evidence>
<dbReference type="AlphaFoldDB" id="A0A0D9ZZ75"/>
<feature type="chain" id="PRO_5002353190" evidence="2">
    <location>
        <begin position="21"/>
        <end position="189"/>
    </location>
</feature>
<evidence type="ECO:0000256" key="1">
    <source>
        <dbReference type="SAM" id="MobiDB-lite"/>
    </source>
</evidence>
<dbReference type="Proteomes" id="UP000026961">
    <property type="component" value="Chromosome 5"/>
</dbReference>
<proteinExistence type="predicted"/>
<name>A0A0D9ZZ75_9ORYZ</name>
<evidence type="ECO:0000313" key="4">
    <source>
        <dbReference type="Proteomes" id="UP000026961"/>
    </source>
</evidence>
<feature type="compositionally biased region" description="Basic and acidic residues" evidence="1">
    <location>
        <begin position="163"/>
        <end position="172"/>
    </location>
</feature>
<feature type="signal peptide" evidence="2">
    <location>
        <begin position="1"/>
        <end position="20"/>
    </location>
</feature>
<dbReference type="STRING" id="40148.A0A0D9ZZ75"/>